<protein>
    <submittedName>
        <fullName evidence="2">Uncharacterized protein</fullName>
    </submittedName>
</protein>
<evidence type="ECO:0000313" key="2">
    <source>
        <dbReference type="EMBL" id="GBP19392.1"/>
    </source>
</evidence>
<reference evidence="2 3" key="1">
    <citation type="journal article" date="2019" name="Commun. Biol.">
        <title>The bagworm genome reveals a unique fibroin gene that provides high tensile strength.</title>
        <authorList>
            <person name="Kono N."/>
            <person name="Nakamura H."/>
            <person name="Ohtoshi R."/>
            <person name="Tomita M."/>
            <person name="Numata K."/>
            <person name="Arakawa K."/>
        </authorList>
    </citation>
    <scope>NUCLEOTIDE SEQUENCE [LARGE SCALE GENOMIC DNA]</scope>
</reference>
<name>A0A4C1TZA4_EUMVA</name>
<dbReference type="EMBL" id="BGZK01000107">
    <property type="protein sequence ID" value="GBP19392.1"/>
    <property type="molecule type" value="Genomic_DNA"/>
</dbReference>
<sequence>MKATEQIINDASTPAAEETEDDVICKWISVIVKVTDGLSDSTTTSAALAQKNSLSGIALTRVVAARWTHAAPPRARRRTSNHPGPPTQARIDVVSRQ</sequence>
<feature type="region of interest" description="Disordered" evidence="1">
    <location>
        <begin position="69"/>
        <end position="97"/>
    </location>
</feature>
<evidence type="ECO:0000256" key="1">
    <source>
        <dbReference type="SAM" id="MobiDB-lite"/>
    </source>
</evidence>
<dbReference type="AlphaFoldDB" id="A0A4C1TZA4"/>
<comment type="caution">
    <text evidence="2">The sequence shown here is derived from an EMBL/GenBank/DDBJ whole genome shotgun (WGS) entry which is preliminary data.</text>
</comment>
<evidence type="ECO:0000313" key="3">
    <source>
        <dbReference type="Proteomes" id="UP000299102"/>
    </source>
</evidence>
<dbReference type="Proteomes" id="UP000299102">
    <property type="component" value="Unassembled WGS sequence"/>
</dbReference>
<gene>
    <name evidence="2" type="ORF">EVAR_12434_1</name>
</gene>
<proteinExistence type="predicted"/>
<keyword evidence="3" id="KW-1185">Reference proteome</keyword>
<accession>A0A4C1TZA4</accession>
<organism evidence="2 3">
    <name type="scientific">Eumeta variegata</name>
    <name type="common">Bagworm moth</name>
    <name type="synonym">Eumeta japonica</name>
    <dbReference type="NCBI Taxonomy" id="151549"/>
    <lineage>
        <taxon>Eukaryota</taxon>
        <taxon>Metazoa</taxon>
        <taxon>Ecdysozoa</taxon>
        <taxon>Arthropoda</taxon>
        <taxon>Hexapoda</taxon>
        <taxon>Insecta</taxon>
        <taxon>Pterygota</taxon>
        <taxon>Neoptera</taxon>
        <taxon>Endopterygota</taxon>
        <taxon>Lepidoptera</taxon>
        <taxon>Glossata</taxon>
        <taxon>Ditrysia</taxon>
        <taxon>Tineoidea</taxon>
        <taxon>Psychidae</taxon>
        <taxon>Oiketicinae</taxon>
        <taxon>Eumeta</taxon>
    </lineage>
</organism>